<protein>
    <submittedName>
        <fullName evidence="1">Uncharacterized protein</fullName>
    </submittedName>
</protein>
<evidence type="ECO:0000313" key="2">
    <source>
        <dbReference type="Proteomes" id="UP001054945"/>
    </source>
</evidence>
<sequence>CLIVVWEWHRAERVKYAGVYTPGRATVGVKAILMPSMEEPIQTSAFRCSGSLIFTSYSTQAQNNLGCVQGLR</sequence>
<name>A0AAV4N7Q7_CAEEX</name>
<comment type="caution">
    <text evidence="1">The sequence shown here is derived from an EMBL/GenBank/DDBJ whole genome shotgun (WGS) entry which is preliminary data.</text>
</comment>
<dbReference type="AlphaFoldDB" id="A0AAV4N7Q7"/>
<feature type="non-terminal residue" evidence="1">
    <location>
        <position position="1"/>
    </location>
</feature>
<proteinExistence type="predicted"/>
<evidence type="ECO:0000313" key="1">
    <source>
        <dbReference type="EMBL" id="GIX80468.1"/>
    </source>
</evidence>
<gene>
    <name evidence="1" type="ORF">CEXT_152261</name>
</gene>
<organism evidence="1 2">
    <name type="scientific">Caerostris extrusa</name>
    <name type="common">Bark spider</name>
    <name type="synonym">Caerostris bankana</name>
    <dbReference type="NCBI Taxonomy" id="172846"/>
    <lineage>
        <taxon>Eukaryota</taxon>
        <taxon>Metazoa</taxon>
        <taxon>Ecdysozoa</taxon>
        <taxon>Arthropoda</taxon>
        <taxon>Chelicerata</taxon>
        <taxon>Arachnida</taxon>
        <taxon>Araneae</taxon>
        <taxon>Araneomorphae</taxon>
        <taxon>Entelegynae</taxon>
        <taxon>Araneoidea</taxon>
        <taxon>Araneidae</taxon>
        <taxon>Caerostris</taxon>
    </lineage>
</organism>
<dbReference type="Proteomes" id="UP001054945">
    <property type="component" value="Unassembled WGS sequence"/>
</dbReference>
<keyword evidence="2" id="KW-1185">Reference proteome</keyword>
<reference evidence="1 2" key="1">
    <citation type="submission" date="2021-06" db="EMBL/GenBank/DDBJ databases">
        <title>Caerostris extrusa draft genome.</title>
        <authorList>
            <person name="Kono N."/>
            <person name="Arakawa K."/>
        </authorList>
    </citation>
    <scope>NUCLEOTIDE SEQUENCE [LARGE SCALE GENOMIC DNA]</scope>
</reference>
<accession>A0AAV4N7Q7</accession>
<dbReference type="EMBL" id="BPLR01003034">
    <property type="protein sequence ID" value="GIX80468.1"/>
    <property type="molecule type" value="Genomic_DNA"/>
</dbReference>